<accession>A0AA39JAA2</accession>
<reference evidence="2" key="1">
    <citation type="submission" date="2023-06" db="EMBL/GenBank/DDBJ databases">
        <authorList>
            <consortium name="Lawrence Berkeley National Laboratory"/>
            <person name="Ahrendt S."/>
            <person name="Sahu N."/>
            <person name="Indic B."/>
            <person name="Wong-Bajracharya J."/>
            <person name="Merenyi Z."/>
            <person name="Ke H.-M."/>
            <person name="Monk M."/>
            <person name="Kocsube S."/>
            <person name="Drula E."/>
            <person name="Lipzen A."/>
            <person name="Balint B."/>
            <person name="Henrissat B."/>
            <person name="Andreopoulos B."/>
            <person name="Martin F.M."/>
            <person name="Harder C.B."/>
            <person name="Rigling D."/>
            <person name="Ford K.L."/>
            <person name="Foster G.D."/>
            <person name="Pangilinan J."/>
            <person name="Papanicolaou A."/>
            <person name="Barry K."/>
            <person name="LaButti K."/>
            <person name="Viragh M."/>
            <person name="Koriabine M."/>
            <person name="Yan M."/>
            <person name="Riley R."/>
            <person name="Champramary S."/>
            <person name="Plett K.L."/>
            <person name="Tsai I.J."/>
            <person name="Slot J."/>
            <person name="Sipos G."/>
            <person name="Plett J."/>
            <person name="Nagy L.G."/>
            <person name="Grigoriev I.V."/>
        </authorList>
    </citation>
    <scope>NUCLEOTIDE SEQUENCE</scope>
    <source>
        <strain evidence="2">CCBAS 213</strain>
    </source>
</reference>
<feature type="chain" id="PRO_5041269020" description="Secreted protein" evidence="1">
    <location>
        <begin position="18"/>
        <end position="79"/>
    </location>
</feature>
<sequence>MPLFSLVLLCSTVSVLITSLCSQPGALWSVYFGRPSIKSSWISFSSQTLPRAVSASSPTRKPDLFMNSFLSKPLNLGNI</sequence>
<comment type="caution">
    <text evidence="2">The sequence shown here is derived from an EMBL/GenBank/DDBJ whole genome shotgun (WGS) entry which is preliminary data.</text>
</comment>
<evidence type="ECO:0000256" key="1">
    <source>
        <dbReference type="SAM" id="SignalP"/>
    </source>
</evidence>
<dbReference type="EMBL" id="JAUEPS010000090">
    <property type="protein sequence ID" value="KAK0439075.1"/>
    <property type="molecule type" value="Genomic_DNA"/>
</dbReference>
<evidence type="ECO:0000313" key="2">
    <source>
        <dbReference type="EMBL" id="KAK0439075.1"/>
    </source>
</evidence>
<evidence type="ECO:0008006" key="4">
    <source>
        <dbReference type="Google" id="ProtNLM"/>
    </source>
</evidence>
<dbReference type="GeneID" id="85349891"/>
<keyword evidence="1" id="KW-0732">Signal</keyword>
<name>A0AA39JAA2_ARMTA</name>
<dbReference type="Proteomes" id="UP001175211">
    <property type="component" value="Unassembled WGS sequence"/>
</dbReference>
<dbReference type="RefSeq" id="XP_060323145.1">
    <property type="nucleotide sequence ID" value="XM_060466343.1"/>
</dbReference>
<evidence type="ECO:0000313" key="3">
    <source>
        <dbReference type="Proteomes" id="UP001175211"/>
    </source>
</evidence>
<gene>
    <name evidence="2" type="ORF">EV420DRAFT_1202740</name>
</gene>
<protein>
    <recommendedName>
        <fullName evidence="4">Secreted protein</fullName>
    </recommendedName>
</protein>
<dbReference type="AlphaFoldDB" id="A0AA39JAA2"/>
<organism evidence="2 3">
    <name type="scientific">Armillaria tabescens</name>
    <name type="common">Ringless honey mushroom</name>
    <name type="synonym">Agaricus tabescens</name>
    <dbReference type="NCBI Taxonomy" id="1929756"/>
    <lineage>
        <taxon>Eukaryota</taxon>
        <taxon>Fungi</taxon>
        <taxon>Dikarya</taxon>
        <taxon>Basidiomycota</taxon>
        <taxon>Agaricomycotina</taxon>
        <taxon>Agaricomycetes</taxon>
        <taxon>Agaricomycetidae</taxon>
        <taxon>Agaricales</taxon>
        <taxon>Marasmiineae</taxon>
        <taxon>Physalacriaceae</taxon>
        <taxon>Desarmillaria</taxon>
    </lineage>
</organism>
<proteinExistence type="predicted"/>
<feature type="signal peptide" evidence="1">
    <location>
        <begin position="1"/>
        <end position="17"/>
    </location>
</feature>
<keyword evidence="3" id="KW-1185">Reference proteome</keyword>